<sequence>MARPPVHRMTLGNGLRVVLAPDGRVPVVGVSVHYGVGFRSEPPGRAGFAHLFEHLMFRGSENLPDGRFYDHILGNGGEANGTTRQDYTEYFQKVPAAQLGPALFSEADRMRAPLFTESAVREQVAGVAREIAEATVGRVLGGFPWPALPGVAYGTWADAHDGYGRTEDLLATTPEECADFFDRHYAPGNAVLTVAGGFGAEQARAWVERLFGDIPARPHAAGPAETEGAWTRDRWAAGTEPGIGRTAVAFAHRLPDPRADLDGYLAHMVLADLLGGHRPIPGAEVVLESGCGFFEPLDALDPDTLVTTALLPDGIEAVRVRDAVRGFLAGRAASPETAVLAAEAADRFGLRHHRRHGDPMRLARSLGRMELLFGRAPLVYDLPEMMRALPAEKVAGAAASLAAAPLAALELRPGPHRTRPGARAADPEAEPRRG</sequence>
<feature type="non-terminal residue" evidence="9">
    <location>
        <position position="434"/>
    </location>
</feature>
<keyword evidence="2" id="KW-0645">Protease</keyword>
<feature type="region of interest" description="Disordered" evidence="6">
    <location>
        <begin position="411"/>
        <end position="434"/>
    </location>
</feature>
<evidence type="ECO:0000256" key="1">
    <source>
        <dbReference type="ARBA" id="ARBA00007261"/>
    </source>
</evidence>
<dbReference type="PANTHER" id="PTHR43690:SF17">
    <property type="entry name" value="PROTEIN YHJJ"/>
    <property type="match status" value="1"/>
</dbReference>
<feature type="domain" description="Peptidase M16 N-terminal" evidence="7">
    <location>
        <begin position="17"/>
        <end position="134"/>
    </location>
</feature>
<dbReference type="Pfam" id="PF05193">
    <property type="entry name" value="Peptidase_M16_C"/>
    <property type="match status" value="1"/>
</dbReference>
<gene>
    <name evidence="9" type="ORF">ACFO4E_26835</name>
</gene>
<dbReference type="Pfam" id="PF00675">
    <property type="entry name" value="Peptidase_M16"/>
    <property type="match status" value="1"/>
</dbReference>
<protein>
    <submittedName>
        <fullName evidence="9">M16 family metallopeptidase</fullName>
    </submittedName>
</protein>
<comment type="caution">
    <text evidence="9">The sequence shown here is derived from an EMBL/GenBank/DDBJ whole genome shotgun (WGS) entry which is preliminary data.</text>
</comment>
<proteinExistence type="inferred from homology"/>
<evidence type="ECO:0000259" key="7">
    <source>
        <dbReference type="Pfam" id="PF00675"/>
    </source>
</evidence>
<accession>A0ABV9E5P5</accession>
<dbReference type="InterPro" id="IPR050626">
    <property type="entry name" value="Peptidase_M16"/>
</dbReference>
<keyword evidence="4" id="KW-0862">Zinc</keyword>
<evidence type="ECO:0000256" key="2">
    <source>
        <dbReference type="ARBA" id="ARBA00022670"/>
    </source>
</evidence>
<keyword evidence="5" id="KW-0482">Metalloprotease</keyword>
<dbReference type="EMBL" id="JBHSFQ010000039">
    <property type="protein sequence ID" value="MFC4565489.1"/>
    <property type="molecule type" value="Genomic_DNA"/>
</dbReference>
<dbReference type="Gene3D" id="3.30.830.10">
    <property type="entry name" value="Metalloenzyme, LuxS/M16 peptidase-like"/>
    <property type="match status" value="1"/>
</dbReference>
<dbReference type="InterPro" id="IPR011765">
    <property type="entry name" value="Pept_M16_N"/>
</dbReference>
<evidence type="ECO:0000313" key="9">
    <source>
        <dbReference type="EMBL" id="MFC4565489.1"/>
    </source>
</evidence>
<evidence type="ECO:0000259" key="8">
    <source>
        <dbReference type="Pfam" id="PF05193"/>
    </source>
</evidence>
<feature type="compositionally biased region" description="Basic and acidic residues" evidence="6">
    <location>
        <begin position="425"/>
        <end position="434"/>
    </location>
</feature>
<dbReference type="Proteomes" id="UP001595923">
    <property type="component" value="Unassembled WGS sequence"/>
</dbReference>
<feature type="domain" description="Peptidase M16 C-terminal" evidence="8">
    <location>
        <begin position="173"/>
        <end position="277"/>
    </location>
</feature>
<evidence type="ECO:0000256" key="3">
    <source>
        <dbReference type="ARBA" id="ARBA00022801"/>
    </source>
</evidence>
<keyword evidence="3" id="KW-0378">Hydrolase</keyword>
<dbReference type="InterPro" id="IPR011249">
    <property type="entry name" value="Metalloenz_LuxS/M16"/>
</dbReference>
<evidence type="ECO:0000256" key="4">
    <source>
        <dbReference type="ARBA" id="ARBA00022833"/>
    </source>
</evidence>
<dbReference type="InterPro" id="IPR007863">
    <property type="entry name" value="Peptidase_M16_C"/>
</dbReference>
<dbReference type="PANTHER" id="PTHR43690">
    <property type="entry name" value="NARDILYSIN"/>
    <property type="match status" value="1"/>
</dbReference>
<reference evidence="10" key="1">
    <citation type="journal article" date="2019" name="Int. J. Syst. Evol. Microbiol.">
        <title>The Global Catalogue of Microorganisms (GCM) 10K type strain sequencing project: providing services to taxonomists for standard genome sequencing and annotation.</title>
        <authorList>
            <consortium name="The Broad Institute Genomics Platform"/>
            <consortium name="The Broad Institute Genome Sequencing Center for Infectious Disease"/>
            <person name="Wu L."/>
            <person name="Ma J."/>
        </authorList>
    </citation>
    <scope>NUCLEOTIDE SEQUENCE [LARGE SCALE GENOMIC DNA]</scope>
    <source>
        <strain evidence="10">XZYJ18</strain>
    </source>
</reference>
<comment type="similarity">
    <text evidence="1">Belongs to the peptidase M16 family.</text>
</comment>
<evidence type="ECO:0000313" key="10">
    <source>
        <dbReference type="Proteomes" id="UP001595923"/>
    </source>
</evidence>
<dbReference type="SUPFAM" id="SSF63411">
    <property type="entry name" value="LuxS/MPP-like metallohydrolase"/>
    <property type="match status" value="1"/>
</dbReference>
<evidence type="ECO:0000256" key="5">
    <source>
        <dbReference type="ARBA" id="ARBA00023049"/>
    </source>
</evidence>
<dbReference type="RefSeq" id="WP_378579500.1">
    <property type="nucleotide sequence ID" value="NZ_JBHSFQ010000039.1"/>
</dbReference>
<name>A0ABV9E5P5_9ACTN</name>
<evidence type="ECO:0000256" key="6">
    <source>
        <dbReference type="SAM" id="MobiDB-lite"/>
    </source>
</evidence>
<organism evidence="9 10">
    <name type="scientific">Nocardiopsis mangrovi</name>
    <dbReference type="NCBI Taxonomy" id="1179818"/>
    <lineage>
        <taxon>Bacteria</taxon>
        <taxon>Bacillati</taxon>
        <taxon>Actinomycetota</taxon>
        <taxon>Actinomycetes</taxon>
        <taxon>Streptosporangiales</taxon>
        <taxon>Nocardiopsidaceae</taxon>
        <taxon>Nocardiopsis</taxon>
    </lineage>
</organism>
<keyword evidence="10" id="KW-1185">Reference proteome</keyword>